<proteinExistence type="inferred from homology"/>
<keyword evidence="6" id="KW-0067">ATP-binding</keyword>
<feature type="region of interest" description="Disordered" evidence="12">
    <location>
        <begin position="349"/>
        <end position="394"/>
    </location>
</feature>
<dbReference type="EC" id="3.6.4.13" evidence="2"/>
<dbReference type="Pfam" id="PF00270">
    <property type="entry name" value="DEAD"/>
    <property type="match status" value="1"/>
</dbReference>
<evidence type="ECO:0000256" key="8">
    <source>
        <dbReference type="ARBA" id="ARBA00023242"/>
    </source>
</evidence>
<evidence type="ECO:0000256" key="10">
    <source>
        <dbReference type="ARBA" id="ARBA00044533"/>
    </source>
</evidence>
<evidence type="ECO:0000313" key="15">
    <source>
        <dbReference type="EMBL" id="KAL1116387.1"/>
    </source>
</evidence>
<keyword evidence="3" id="KW-0547">Nucleotide-binding</keyword>
<protein>
    <recommendedName>
        <fullName evidence="10">Probable ATP-dependent RNA helicase DDX52</fullName>
        <ecNumber evidence="2">3.6.4.13</ecNumber>
    </recommendedName>
</protein>
<gene>
    <name evidence="15" type="ORF">AAG570_004861</name>
</gene>
<name>A0ABD0XYR5_9HEMI</name>
<dbReference type="GO" id="GO:0005730">
    <property type="term" value="C:nucleolus"/>
    <property type="evidence" value="ECO:0007669"/>
    <property type="project" value="UniProtKB-SubCell"/>
</dbReference>
<comment type="subcellular location">
    <subcellularLocation>
        <location evidence="1">Nucleus</location>
        <location evidence="1">Nucleolus</location>
    </subcellularLocation>
</comment>
<evidence type="ECO:0000259" key="14">
    <source>
        <dbReference type="PROSITE" id="PS51194"/>
    </source>
</evidence>
<comment type="similarity">
    <text evidence="9">Belongs to the DEAD box helicase family. DDX52/ROK1 subfamily.</text>
</comment>
<dbReference type="Pfam" id="PF00271">
    <property type="entry name" value="Helicase_C"/>
    <property type="match status" value="1"/>
</dbReference>
<reference evidence="15 16" key="1">
    <citation type="submission" date="2024-07" db="EMBL/GenBank/DDBJ databases">
        <title>Chromosome-level genome assembly of the water stick insect Ranatra chinensis (Heteroptera: Nepidae).</title>
        <authorList>
            <person name="Liu X."/>
        </authorList>
    </citation>
    <scope>NUCLEOTIDE SEQUENCE [LARGE SCALE GENOMIC DNA]</scope>
    <source>
        <strain evidence="15">Cailab_2021Rc</strain>
        <tissue evidence="15">Muscle</tissue>
    </source>
</reference>
<dbReference type="GO" id="GO:0016787">
    <property type="term" value="F:hydrolase activity"/>
    <property type="evidence" value="ECO:0007669"/>
    <property type="project" value="UniProtKB-KW"/>
</dbReference>
<evidence type="ECO:0000313" key="16">
    <source>
        <dbReference type="Proteomes" id="UP001558652"/>
    </source>
</evidence>
<evidence type="ECO:0000256" key="9">
    <source>
        <dbReference type="ARBA" id="ARBA00024355"/>
    </source>
</evidence>
<keyword evidence="5" id="KW-0347">Helicase</keyword>
<evidence type="ECO:0000256" key="6">
    <source>
        <dbReference type="ARBA" id="ARBA00022840"/>
    </source>
</evidence>
<organism evidence="15 16">
    <name type="scientific">Ranatra chinensis</name>
    <dbReference type="NCBI Taxonomy" id="642074"/>
    <lineage>
        <taxon>Eukaryota</taxon>
        <taxon>Metazoa</taxon>
        <taxon>Ecdysozoa</taxon>
        <taxon>Arthropoda</taxon>
        <taxon>Hexapoda</taxon>
        <taxon>Insecta</taxon>
        <taxon>Pterygota</taxon>
        <taxon>Neoptera</taxon>
        <taxon>Paraneoptera</taxon>
        <taxon>Hemiptera</taxon>
        <taxon>Heteroptera</taxon>
        <taxon>Panheteroptera</taxon>
        <taxon>Nepomorpha</taxon>
        <taxon>Nepidae</taxon>
        <taxon>Ranatrinae</taxon>
        <taxon>Ranatra</taxon>
    </lineage>
</organism>
<evidence type="ECO:0000256" key="5">
    <source>
        <dbReference type="ARBA" id="ARBA00022806"/>
    </source>
</evidence>
<evidence type="ECO:0000256" key="4">
    <source>
        <dbReference type="ARBA" id="ARBA00022801"/>
    </source>
</evidence>
<dbReference type="CDD" id="cd18787">
    <property type="entry name" value="SF2_C_DEAD"/>
    <property type="match status" value="1"/>
</dbReference>
<dbReference type="Gene3D" id="3.40.50.300">
    <property type="entry name" value="P-loop containing nucleotide triphosphate hydrolases"/>
    <property type="match status" value="2"/>
</dbReference>
<feature type="domain" description="Helicase C-terminal" evidence="14">
    <location>
        <begin position="188"/>
        <end position="349"/>
    </location>
</feature>
<keyword evidence="8" id="KW-0539">Nucleus</keyword>
<evidence type="ECO:0000256" key="7">
    <source>
        <dbReference type="ARBA" id="ARBA00022884"/>
    </source>
</evidence>
<dbReference type="InterPro" id="IPR014001">
    <property type="entry name" value="Helicase_ATP-bd"/>
</dbReference>
<dbReference type="InterPro" id="IPR050079">
    <property type="entry name" value="DEAD_box_RNA_helicase"/>
</dbReference>
<dbReference type="PANTHER" id="PTHR47959">
    <property type="entry name" value="ATP-DEPENDENT RNA HELICASE RHLE-RELATED"/>
    <property type="match status" value="1"/>
</dbReference>
<evidence type="ECO:0000256" key="3">
    <source>
        <dbReference type="ARBA" id="ARBA00022741"/>
    </source>
</evidence>
<dbReference type="PROSITE" id="PS51194">
    <property type="entry name" value="HELICASE_CTER"/>
    <property type="match status" value="1"/>
</dbReference>
<dbReference type="PANTHER" id="PTHR47959:SF15">
    <property type="entry name" value="RNA HELICASE"/>
    <property type="match status" value="1"/>
</dbReference>
<evidence type="ECO:0000256" key="11">
    <source>
        <dbReference type="ARBA" id="ARBA00047984"/>
    </source>
</evidence>
<dbReference type="GO" id="GO:0005524">
    <property type="term" value="F:ATP binding"/>
    <property type="evidence" value="ECO:0007669"/>
    <property type="project" value="UniProtKB-KW"/>
</dbReference>
<dbReference type="PROSITE" id="PS51192">
    <property type="entry name" value="HELICASE_ATP_BIND_1"/>
    <property type="match status" value="1"/>
</dbReference>
<dbReference type="CDD" id="cd17957">
    <property type="entry name" value="DEADc_DDX52"/>
    <property type="match status" value="1"/>
</dbReference>
<dbReference type="EMBL" id="JBFDAA010000017">
    <property type="protein sequence ID" value="KAL1116387.1"/>
    <property type="molecule type" value="Genomic_DNA"/>
</dbReference>
<feature type="compositionally biased region" description="Basic residues" evidence="12">
    <location>
        <begin position="349"/>
        <end position="359"/>
    </location>
</feature>
<dbReference type="InterPro" id="IPR001650">
    <property type="entry name" value="Helicase_C-like"/>
</dbReference>
<accession>A0ABD0XYR5</accession>
<dbReference type="InterPro" id="IPR044764">
    <property type="entry name" value="DDX52/Rok1_DEADc"/>
</dbReference>
<evidence type="ECO:0000256" key="1">
    <source>
        <dbReference type="ARBA" id="ARBA00004604"/>
    </source>
</evidence>
<dbReference type="FunFam" id="3.40.50.300:FF:000759">
    <property type="entry name" value="probable ATP-dependent RNA helicase DDX52"/>
    <property type="match status" value="1"/>
</dbReference>
<sequence length="394" mass="44279">MAAMCDGRQVLVCAPTGSGKTAAFLIPLIANLGVGKGLRALVLCPSRELAKQTYRECIRLSAGTGVRPHIISKVSMSDNKFGPKFSLKFDLLIGTPNRLIYLLKREDSGLDLSSLKWLVIDESDKLFESGVKGFGDQLQQIYEACDPAVVKRALFSATYTIDVARWCKHNLKDLVTIIVGQRNTTADQVEQELVFVGNENGKLIAFRELVQKGLTPPVLVFVQSKERAKELFDELIYDNINVDVIHADRPQLQRDNVVQAFREGKIWVLICTELMGRGIDFKGVRLVVNYDFPNSAISYIHRIGRTGRAGRPGKALTFFTEDDRDSLRSISAVMKESGCPVPDYMLKLKKPKSNSRKRNQVIEREQISTQLKKKRKWKKENKTQNEFVKTTATA</sequence>
<dbReference type="SMART" id="SM00490">
    <property type="entry name" value="HELICc"/>
    <property type="match status" value="1"/>
</dbReference>
<feature type="domain" description="Helicase ATP-binding" evidence="13">
    <location>
        <begin position="1"/>
        <end position="177"/>
    </location>
</feature>
<evidence type="ECO:0000259" key="13">
    <source>
        <dbReference type="PROSITE" id="PS51192"/>
    </source>
</evidence>
<dbReference type="InterPro" id="IPR027417">
    <property type="entry name" value="P-loop_NTPase"/>
</dbReference>
<dbReference type="SMART" id="SM00487">
    <property type="entry name" value="DEXDc"/>
    <property type="match status" value="1"/>
</dbReference>
<comment type="catalytic activity">
    <reaction evidence="11">
        <text>ATP + H2O = ADP + phosphate + H(+)</text>
        <dbReference type="Rhea" id="RHEA:13065"/>
        <dbReference type="ChEBI" id="CHEBI:15377"/>
        <dbReference type="ChEBI" id="CHEBI:15378"/>
        <dbReference type="ChEBI" id="CHEBI:30616"/>
        <dbReference type="ChEBI" id="CHEBI:43474"/>
        <dbReference type="ChEBI" id="CHEBI:456216"/>
        <dbReference type="EC" id="3.6.4.13"/>
    </reaction>
</comment>
<keyword evidence="16" id="KW-1185">Reference proteome</keyword>
<keyword evidence="4" id="KW-0378">Hydrolase</keyword>
<dbReference type="GO" id="GO:0003723">
    <property type="term" value="F:RNA binding"/>
    <property type="evidence" value="ECO:0007669"/>
    <property type="project" value="UniProtKB-KW"/>
</dbReference>
<dbReference type="Proteomes" id="UP001558652">
    <property type="component" value="Unassembled WGS sequence"/>
</dbReference>
<feature type="compositionally biased region" description="Polar residues" evidence="12">
    <location>
        <begin position="384"/>
        <end position="394"/>
    </location>
</feature>
<comment type="caution">
    <text evidence="15">The sequence shown here is derived from an EMBL/GenBank/DDBJ whole genome shotgun (WGS) entry which is preliminary data.</text>
</comment>
<dbReference type="GO" id="GO:0003724">
    <property type="term" value="F:RNA helicase activity"/>
    <property type="evidence" value="ECO:0007669"/>
    <property type="project" value="UniProtKB-EC"/>
</dbReference>
<dbReference type="SUPFAM" id="SSF52540">
    <property type="entry name" value="P-loop containing nucleoside triphosphate hydrolases"/>
    <property type="match status" value="1"/>
</dbReference>
<evidence type="ECO:0000256" key="2">
    <source>
        <dbReference type="ARBA" id="ARBA00012552"/>
    </source>
</evidence>
<evidence type="ECO:0000256" key="12">
    <source>
        <dbReference type="SAM" id="MobiDB-lite"/>
    </source>
</evidence>
<dbReference type="InterPro" id="IPR011545">
    <property type="entry name" value="DEAD/DEAH_box_helicase_dom"/>
</dbReference>
<keyword evidence="7" id="KW-0694">RNA-binding</keyword>
<dbReference type="AlphaFoldDB" id="A0ABD0XYR5"/>